<dbReference type="Proteomes" id="UP000236729">
    <property type="component" value="Unassembled WGS sequence"/>
</dbReference>
<keyword evidence="4" id="KW-1185">Reference proteome</keyword>
<gene>
    <name evidence="2" type="ORF">SAMN02982929_07178</name>
    <name evidence="3" type="ORF">SAMN05216506_103191</name>
</gene>
<proteinExistence type="predicted"/>
<name>A0A1H6ELD6_9PSEU</name>
<dbReference type="Pfam" id="PF04545">
    <property type="entry name" value="Sigma70_r4"/>
    <property type="match status" value="1"/>
</dbReference>
<accession>A0A1I1QPN6</accession>
<protein>
    <submittedName>
        <fullName evidence="2">Sigma-70, region 4</fullName>
    </submittedName>
</protein>
<evidence type="ECO:0000313" key="2">
    <source>
        <dbReference type="EMBL" id="SEG98670.1"/>
    </source>
</evidence>
<dbReference type="EMBL" id="FOME01000003">
    <property type="protein sequence ID" value="SFD23995.1"/>
    <property type="molecule type" value="Genomic_DNA"/>
</dbReference>
<dbReference type="SUPFAM" id="SSF88659">
    <property type="entry name" value="Sigma3 and sigma4 domains of RNA polymerase sigma factors"/>
    <property type="match status" value="1"/>
</dbReference>
<feature type="domain" description="RNA polymerase sigma-70 region 4" evidence="1">
    <location>
        <begin position="295"/>
        <end position="333"/>
    </location>
</feature>
<evidence type="ECO:0000313" key="3">
    <source>
        <dbReference type="EMBL" id="SFD23995.1"/>
    </source>
</evidence>
<evidence type="ECO:0000259" key="1">
    <source>
        <dbReference type="Pfam" id="PF04545"/>
    </source>
</evidence>
<dbReference type="Gene3D" id="1.10.10.10">
    <property type="entry name" value="Winged helix-like DNA-binding domain superfamily/Winged helix DNA-binding domain"/>
    <property type="match status" value="1"/>
</dbReference>
<evidence type="ECO:0000313" key="4">
    <source>
        <dbReference type="Proteomes" id="UP000199690"/>
    </source>
</evidence>
<dbReference type="Proteomes" id="UP000199690">
    <property type="component" value="Unassembled WGS sequence"/>
</dbReference>
<evidence type="ECO:0000313" key="5">
    <source>
        <dbReference type="Proteomes" id="UP000236729"/>
    </source>
</evidence>
<dbReference type="InterPro" id="IPR007630">
    <property type="entry name" value="RNA_pol_sigma70_r4"/>
</dbReference>
<organism evidence="2 5">
    <name type="scientific">Saccharopolyspora kobensis</name>
    <dbReference type="NCBI Taxonomy" id="146035"/>
    <lineage>
        <taxon>Bacteria</taxon>
        <taxon>Bacillati</taxon>
        <taxon>Actinomycetota</taxon>
        <taxon>Actinomycetes</taxon>
        <taxon>Pseudonocardiales</taxon>
        <taxon>Pseudonocardiaceae</taxon>
        <taxon>Saccharopolyspora</taxon>
    </lineage>
</organism>
<dbReference type="GO" id="GO:0006352">
    <property type="term" value="P:DNA-templated transcription initiation"/>
    <property type="evidence" value="ECO:0007669"/>
    <property type="project" value="InterPro"/>
</dbReference>
<dbReference type="EMBL" id="FNVB01000021">
    <property type="protein sequence ID" value="SEG98670.1"/>
    <property type="molecule type" value="Genomic_DNA"/>
</dbReference>
<dbReference type="AlphaFoldDB" id="A0A1H6ELD6"/>
<dbReference type="RefSeq" id="WP_103908200.1">
    <property type="nucleotide sequence ID" value="NZ_FNVB01000021.1"/>
</dbReference>
<dbReference type="GO" id="GO:0003700">
    <property type="term" value="F:DNA-binding transcription factor activity"/>
    <property type="evidence" value="ECO:0007669"/>
    <property type="project" value="InterPro"/>
</dbReference>
<dbReference type="InterPro" id="IPR013324">
    <property type="entry name" value="RNA_pol_sigma_r3/r4-like"/>
</dbReference>
<sequence>MPKNSPHLEERVIRQRETLTRIAPNKVGRFSERVLRLAANDRFSEAVAAYNASATVAQSFDNKPDADAFAEILRGDVNARFVGVVCHESRWDVNAEIFSGPSTDELAHLAADGDELAFWALYARVLPRIERNAADYGVLSSTDGPGAVFDEDDAHQRQVETLLGLLADLDFSTSFVGKFNAEVREVFHEARRLSKAYTLPQNHDYALVQSAVRAHAGDVEAAAEDLASNPDRARHISREKFYALLAATDSARYAEFDPAGTEDQADPTQADVMSSVESGFDNAGLESVWLSLGCREREILTLRYGLDGTEPSTPEEIAEMLGLTKRRINQILKTLHDRIAAANVGLSLESVRELAGFRPRKPAAKTASELAPVFPVHVRHVTDETAVPTVAERRANPQDGVRAPLLIRVGEQWSRVYPQRVPERVELGVHRSSTELRS</sequence>
<dbReference type="InterPro" id="IPR036388">
    <property type="entry name" value="WH-like_DNA-bd_sf"/>
</dbReference>
<reference evidence="2" key="1">
    <citation type="submission" date="2016-10" db="EMBL/GenBank/DDBJ databases">
        <authorList>
            <person name="de Groot N.N."/>
        </authorList>
    </citation>
    <scope>NUCLEOTIDE SEQUENCE [LARGE SCALE GENOMIC DNA]</scope>
    <source>
        <strain evidence="2">ATCC 20501</strain>
    </source>
</reference>
<accession>A0A1H6ELD6</accession>
<reference evidence="4 5" key="2">
    <citation type="submission" date="2016-10" db="EMBL/GenBank/DDBJ databases">
        <authorList>
            <person name="Varghese N."/>
            <person name="Submissions S."/>
        </authorList>
    </citation>
    <scope>NUCLEOTIDE SEQUENCE [LARGE SCALE GENOMIC DNA]</scope>
    <source>
        <strain evidence="5">ATCC 20501</strain>
        <strain evidence="3 4">CGMCC 4.3529</strain>
    </source>
</reference>